<evidence type="ECO:0000313" key="2">
    <source>
        <dbReference type="Proteomes" id="UP000001551"/>
    </source>
</evidence>
<name>E6U2T5_ETHHY</name>
<accession>E6U2T5</accession>
<dbReference type="Proteomes" id="UP000001551">
    <property type="component" value="Chromosome"/>
</dbReference>
<reference evidence="1 2" key="1">
    <citation type="submission" date="2010-12" db="EMBL/GenBank/DDBJ databases">
        <title>Complete sequence of Ethanoligenens harbinense YUAN-3.</title>
        <authorList>
            <person name="Lucas S."/>
            <person name="Copeland A."/>
            <person name="Lapidus A."/>
            <person name="Cheng J.-F."/>
            <person name="Bruce D."/>
            <person name="Goodwin L."/>
            <person name="Pitluck S."/>
            <person name="Chertkov O."/>
            <person name="Misra M."/>
            <person name="Detter J.C."/>
            <person name="Han C."/>
            <person name="Tapia R."/>
            <person name="Land M."/>
            <person name="Hauser L."/>
            <person name="Jeffries C."/>
            <person name="Kyrpides N."/>
            <person name="Ivanova N."/>
            <person name="Mikhailova N."/>
            <person name="Wang A."/>
            <person name="Mouttaki H."/>
            <person name="He Z."/>
            <person name="Zhou J."/>
            <person name="Hemme C.L."/>
            <person name="Woyke T."/>
        </authorList>
    </citation>
    <scope>NUCLEOTIDE SEQUENCE [LARGE SCALE GENOMIC DNA]</scope>
    <source>
        <strain evidence="2">DSM 18485 / JCM 12961 / CGMCC 1.5033 / YUAN-3</strain>
    </source>
</reference>
<dbReference type="HOGENOM" id="CLU_1522938_0_0_9"/>
<evidence type="ECO:0008006" key="3">
    <source>
        <dbReference type="Google" id="ProtNLM"/>
    </source>
</evidence>
<gene>
    <name evidence="1" type="ordered locus">Ethha_1959</name>
</gene>
<dbReference type="STRING" id="663278.Ethha_1959"/>
<evidence type="ECO:0000313" key="1">
    <source>
        <dbReference type="EMBL" id="ADU27477.1"/>
    </source>
</evidence>
<proteinExistence type="predicted"/>
<dbReference type="AlphaFoldDB" id="E6U2T5"/>
<dbReference type="PROSITE" id="PS51257">
    <property type="entry name" value="PROKAR_LIPOPROTEIN"/>
    <property type="match status" value="1"/>
</dbReference>
<dbReference type="RefSeq" id="WP_013485825.1">
    <property type="nucleotide sequence ID" value="NC_014828.1"/>
</dbReference>
<dbReference type="KEGG" id="eha:Ethha_1959"/>
<sequence length="176" mass="18206">MRKTVEILLFVLTALLFVTAFVSCRAKDAAAGKQAASALSGAFSCTADVTLSGHDYTVDIVRLADGGSTVQFVRPAELSQLSFLSNKDGMSVRFGAMQAKLDPASVPQSSVCSALLGAFETAAKSGSAAHQGVSTVLKGQSAAGPFTLVLDGQNRPQSLQIPRLNLAATIHDFTAS</sequence>
<protein>
    <recommendedName>
        <fullName evidence="3">Lipoprotein</fullName>
    </recommendedName>
</protein>
<organism evidence="1 2">
    <name type="scientific">Ethanoligenens harbinense (strain DSM 18485 / JCM 12961 / CGMCC 1.5033 / YUAN-3)</name>
    <dbReference type="NCBI Taxonomy" id="663278"/>
    <lineage>
        <taxon>Bacteria</taxon>
        <taxon>Bacillati</taxon>
        <taxon>Bacillota</taxon>
        <taxon>Clostridia</taxon>
        <taxon>Eubacteriales</taxon>
        <taxon>Oscillospiraceae</taxon>
        <taxon>Ethanoligenens</taxon>
    </lineage>
</organism>
<dbReference type="EMBL" id="CP002400">
    <property type="protein sequence ID" value="ADU27477.1"/>
    <property type="molecule type" value="Genomic_DNA"/>
</dbReference>
<keyword evidence="2" id="KW-1185">Reference proteome</keyword>